<feature type="region of interest" description="Disordered" evidence="1">
    <location>
        <begin position="97"/>
        <end position="122"/>
    </location>
</feature>
<feature type="compositionally biased region" description="Low complexity" evidence="1">
    <location>
        <begin position="301"/>
        <end position="319"/>
    </location>
</feature>
<dbReference type="InterPro" id="IPR038332">
    <property type="entry name" value="PPE_sf"/>
</dbReference>
<name>A0A919CCJ8_9ACTN</name>
<feature type="compositionally biased region" description="Low complexity" evidence="1">
    <location>
        <begin position="227"/>
        <end position="240"/>
    </location>
</feature>
<feature type="compositionally biased region" description="Polar residues" evidence="1">
    <location>
        <begin position="97"/>
        <end position="108"/>
    </location>
</feature>
<feature type="region of interest" description="Disordered" evidence="1">
    <location>
        <begin position="159"/>
        <end position="401"/>
    </location>
</feature>
<reference evidence="2" key="1">
    <citation type="journal article" date="2014" name="Int. J. Syst. Evol. Microbiol.">
        <title>Complete genome sequence of Corynebacterium casei LMG S-19264T (=DSM 44701T), isolated from a smear-ripened cheese.</title>
        <authorList>
            <consortium name="US DOE Joint Genome Institute (JGI-PGF)"/>
            <person name="Walter F."/>
            <person name="Albersmeier A."/>
            <person name="Kalinowski J."/>
            <person name="Ruckert C."/>
        </authorList>
    </citation>
    <scope>NUCLEOTIDE SEQUENCE</scope>
    <source>
        <strain evidence="2">JCM 4637</strain>
    </source>
</reference>
<dbReference type="Gene3D" id="1.20.1260.20">
    <property type="entry name" value="PPE superfamily"/>
    <property type="match status" value="1"/>
</dbReference>
<dbReference type="Proteomes" id="UP000638353">
    <property type="component" value="Unassembled WGS sequence"/>
</dbReference>
<feature type="compositionally biased region" description="Pro residues" evidence="1">
    <location>
        <begin position="391"/>
        <end position="401"/>
    </location>
</feature>
<feature type="compositionally biased region" description="Polar residues" evidence="1">
    <location>
        <begin position="241"/>
        <end position="250"/>
    </location>
</feature>
<protein>
    <submittedName>
        <fullName evidence="2">Uncharacterized protein</fullName>
    </submittedName>
</protein>
<dbReference type="AlphaFoldDB" id="A0A919CCJ8"/>
<comment type="caution">
    <text evidence="2">The sequence shown here is derived from an EMBL/GenBank/DDBJ whole genome shotgun (WGS) entry which is preliminary data.</text>
</comment>
<sequence length="401" mass="40449">MTSSFENHRLNTMIDLVEAANPRSVAGAALALAGVREEFARAAVELRRRVGAVEWKGEAEREFHRFGTRLADHADDLGTYAGIVAGQLEEAAGGLTSVRNSLPPRSTSPDGGLPGGPDEPHRQEALNQLNRLASFYAVSGSTLASAEPPVLGADLRTEVPRPASAPAGGSGTGTPTSPSGPHTRADQPGPALPGPRAPLHASAHAGEEAAPHTQDTLAAGGLPHPSPATAPTQQPAALTTMELNSLTPGTQPAPPLAPPVQAQHSAPAPALGGPSPLPAAIAGGLAIPLTARSTAPPPPAYGSAATPTTPGGTVRAGSTPPTPPPRPLPGIPGVTGGTPARATSPTPRPAFTQGGTGLVRPQPTTAPRKDGRRRTGPQSRATEDPETWTSPHPPTTPAVIT</sequence>
<proteinExistence type="predicted"/>
<accession>A0A919CCJ8</accession>
<feature type="compositionally biased region" description="Low complexity" evidence="1">
    <location>
        <begin position="162"/>
        <end position="181"/>
    </location>
</feature>
<reference evidence="2" key="2">
    <citation type="submission" date="2020-09" db="EMBL/GenBank/DDBJ databases">
        <authorList>
            <person name="Sun Q."/>
            <person name="Ohkuma M."/>
        </authorList>
    </citation>
    <scope>NUCLEOTIDE SEQUENCE</scope>
    <source>
        <strain evidence="2">JCM 4637</strain>
    </source>
</reference>
<evidence type="ECO:0000313" key="2">
    <source>
        <dbReference type="EMBL" id="GHD05143.1"/>
    </source>
</evidence>
<feature type="compositionally biased region" description="Low complexity" evidence="1">
    <location>
        <begin position="259"/>
        <end position="289"/>
    </location>
</feature>
<gene>
    <name evidence="2" type="ORF">GCM10010334_55230</name>
</gene>
<dbReference type="EMBL" id="BMVC01000012">
    <property type="protein sequence ID" value="GHD05143.1"/>
    <property type="molecule type" value="Genomic_DNA"/>
</dbReference>
<dbReference type="RefSeq" id="WP_189825927.1">
    <property type="nucleotide sequence ID" value="NZ_BMVC01000012.1"/>
</dbReference>
<evidence type="ECO:0000313" key="3">
    <source>
        <dbReference type="Proteomes" id="UP000638353"/>
    </source>
</evidence>
<organism evidence="2 3">
    <name type="scientific">Streptomyces finlayi</name>
    <dbReference type="NCBI Taxonomy" id="67296"/>
    <lineage>
        <taxon>Bacteria</taxon>
        <taxon>Bacillati</taxon>
        <taxon>Actinomycetota</taxon>
        <taxon>Actinomycetes</taxon>
        <taxon>Kitasatosporales</taxon>
        <taxon>Streptomycetaceae</taxon>
        <taxon>Streptomyces</taxon>
    </lineage>
</organism>
<evidence type="ECO:0000256" key="1">
    <source>
        <dbReference type="SAM" id="MobiDB-lite"/>
    </source>
</evidence>
<feature type="compositionally biased region" description="Pro residues" evidence="1">
    <location>
        <begin position="320"/>
        <end position="330"/>
    </location>
</feature>